<sequence length="314" mass="33550">MFDHFVSSVVICPILVTLAIRFLADRLRPDAAVRFLVLSLTAAAAACLVTIGAFGLKAIAELPVVGAYFHFSDRIVRADTAHEPWVSWLSVALCAVAAAGIARVWWVHRVETAAVRHFTGRSASPASSASSAFSAGGRVVLIDDDRAAAFAVPDGRVVVTTGMRAALDDTQYAALLAHEDAHLRGRHHRLILLTRLAAAVHPAFRLLTRRIDYLVERAADEQAAVRVHDRRAVARAIGAAALVSSGAAGLRMAPAAGDLRRAGAVPRRVASLLSPLRVWSPLLLMAPIGVALFDLAWTAECVWDLGELLYAAQL</sequence>
<dbReference type="InterPro" id="IPR001915">
    <property type="entry name" value="Peptidase_M48"/>
</dbReference>
<dbReference type="InterPro" id="IPR052173">
    <property type="entry name" value="Beta-lactam_resp_regulator"/>
</dbReference>
<keyword evidence="7" id="KW-0472">Membrane</keyword>
<evidence type="ECO:0000256" key="2">
    <source>
        <dbReference type="ARBA" id="ARBA00022723"/>
    </source>
</evidence>
<dbReference type="PANTHER" id="PTHR34978">
    <property type="entry name" value="POSSIBLE SENSOR-TRANSDUCER PROTEIN BLAR"/>
    <property type="match status" value="1"/>
</dbReference>
<evidence type="ECO:0000259" key="8">
    <source>
        <dbReference type="Pfam" id="PF01435"/>
    </source>
</evidence>
<comment type="cofactor">
    <cofactor evidence="6">
        <name>Zn(2+)</name>
        <dbReference type="ChEBI" id="CHEBI:29105"/>
    </cofactor>
    <text evidence="6">Binds 1 zinc ion per subunit.</text>
</comment>
<dbReference type="PANTHER" id="PTHR34978:SF3">
    <property type="entry name" value="SLR0241 PROTEIN"/>
    <property type="match status" value="1"/>
</dbReference>
<reference evidence="9 10" key="1">
    <citation type="submission" date="2021-01" db="EMBL/GenBank/DDBJ databases">
        <title>Whole genome shotgun sequence of Actinoplanes couchii NBRC 106145.</title>
        <authorList>
            <person name="Komaki H."/>
            <person name="Tamura T."/>
        </authorList>
    </citation>
    <scope>NUCLEOTIDE SEQUENCE [LARGE SCALE GENOMIC DNA]</scope>
    <source>
        <strain evidence="9 10">NBRC 106145</strain>
    </source>
</reference>
<evidence type="ECO:0000256" key="7">
    <source>
        <dbReference type="SAM" id="Phobius"/>
    </source>
</evidence>
<dbReference type="EMBL" id="BOMG01000116">
    <property type="protein sequence ID" value="GID60926.1"/>
    <property type="molecule type" value="Genomic_DNA"/>
</dbReference>
<evidence type="ECO:0000313" key="10">
    <source>
        <dbReference type="Proteomes" id="UP000612282"/>
    </source>
</evidence>
<feature type="transmembrane region" description="Helical" evidence="7">
    <location>
        <begin position="85"/>
        <end position="106"/>
    </location>
</feature>
<evidence type="ECO:0000256" key="4">
    <source>
        <dbReference type="ARBA" id="ARBA00022833"/>
    </source>
</evidence>
<dbReference type="Gene3D" id="3.30.2010.10">
    <property type="entry name" value="Metalloproteases ('zincins'), catalytic domain"/>
    <property type="match status" value="1"/>
</dbReference>
<keyword evidence="2" id="KW-0479">Metal-binding</keyword>
<comment type="similarity">
    <text evidence="6">Belongs to the peptidase M48 family.</text>
</comment>
<proteinExistence type="inferred from homology"/>
<comment type="caution">
    <text evidence="9">The sequence shown here is derived from an EMBL/GenBank/DDBJ whole genome shotgun (WGS) entry which is preliminary data.</text>
</comment>
<organism evidence="9 10">
    <name type="scientific">Actinoplanes couchii</name>
    <dbReference type="NCBI Taxonomy" id="403638"/>
    <lineage>
        <taxon>Bacteria</taxon>
        <taxon>Bacillati</taxon>
        <taxon>Actinomycetota</taxon>
        <taxon>Actinomycetes</taxon>
        <taxon>Micromonosporales</taxon>
        <taxon>Micromonosporaceae</taxon>
        <taxon>Actinoplanes</taxon>
    </lineage>
</organism>
<evidence type="ECO:0000313" key="9">
    <source>
        <dbReference type="EMBL" id="GID60926.1"/>
    </source>
</evidence>
<keyword evidence="7" id="KW-1133">Transmembrane helix</keyword>
<feature type="transmembrane region" description="Helical" evidence="7">
    <location>
        <begin position="35"/>
        <end position="56"/>
    </location>
</feature>
<keyword evidence="3 6" id="KW-0378">Hydrolase</keyword>
<evidence type="ECO:0000256" key="5">
    <source>
        <dbReference type="ARBA" id="ARBA00023049"/>
    </source>
</evidence>
<keyword evidence="5 6" id="KW-0482">Metalloprotease</keyword>
<keyword evidence="10" id="KW-1185">Reference proteome</keyword>
<dbReference type="Pfam" id="PF01435">
    <property type="entry name" value="Peptidase_M48"/>
    <property type="match status" value="1"/>
</dbReference>
<dbReference type="Proteomes" id="UP000612282">
    <property type="component" value="Unassembled WGS sequence"/>
</dbReference>
<feature type="transmembrane region" description="Helical" evidence="7">
    <location>
        <begin position="6"/>
        <end position="23"/>
    </location>
</feature>
<feature type="domain" description="Peptidase M48" evidence="8">
    <location>
        <begin position="133"/>
        <end position="193"/>
    </location>
</feature>
<protein>
    <submittedName>
        <fullName evidence="9">Membrane protein</fullName>
    </submittedName>
</protein>
<name>A0ABQ3XQZ7_9ACTN</name>
<accession>A0ABQ3XQZ7</accession>
<gene>
    <name evidence="9" type="ORF">Aco03nite_093300</name>
</gene>
<keyword evidence="7" id="KW-0812">Transmembrane</keyword>
<evidence type="ECO:0000256" key="1">
    <source>
        <dbReference type="ARBA" id="ARBA00022670"/>
    </source>
</evidence>
<evidence type="ECO:0000256" key="6">
    <source>
        <dbReference type="RuleBase" id="RU003983"/>
    </source>
</evidence>
<evidence type="ECO:0000256" key="3">
    <source>
        <dbReference type="ARBA" id="ARBA00022801"/>
    </source>
</evidence>
<keyword evidence="4 6" id="KW-0862">Zinc</keyword>
<keyword evidence="1 6" id="KW-0645">Protease</keyword>